<reference evidence="1 2" key="1">
    <citation type="journal article" date="2013" name="Int. J. Syst. Evol. Microbiol.">
        <title>Marinoscillum luteum sp. nov., isolated from marine sediment.</title>
        <authorList>
            <person name="Cha I.T."/>
            <person name="Park S.J."/>
            <person name="Kim S.J."/>
            <person name="Kim J.G."/>
            <person name="Jung M.Y."/>
            <person name="Shin K.S."/>
            <person name="Kwon K.K."/>
            <person name="Yang S.H."/>
            <person name="Seo Y.S."/>
            <person name="Rhee S.K."/>
        </authorList>
    </citation>
    <scope>NUCLEOTIDE SEQUENCE [LARGE SCALE GENOMIC DNA]</scope>
    <source>
        <strain evidence="1 2">KCTC 23939</strain>
    </source>
</reference>
<sequence>MDRITNSDTHFLPLANNSKVPLENLGFELTAEDNHKFIFEDKNGIVIQIVYQRYDPPEVWIKRETDSESIRLDNFTERFFNSNTPIWKRNLDINGNFNYSSFDFFADFLTAYLTELVEKGDFVSEINDWFERTYRTN</sequence>
<dbReference type="EMBL" id="JBIPKE010000020">
    <property type="protein sequence ID" value="MFH6985422.1"/>
    <property type="molecule type" value="Genomic_DNA"/>
</dbReference>
<protein>
    <submittedName>
        <fullName evidence="1">Uncharacterized protein</fullName>
    </submittedName>
</protein>
<keyword evidence="2" id="KW-1185">Reference proteome</keyword>
<name>A0ABW7ND54_9BACT</name>
<dbReference type="RefSeq" id="WP_395418880.1">
    <property type="nucleotide sequence ID" value="NZ_JBIPKE010000020.1"/>
</dbReference>
<evidence type="ECO:0000313" key="1">
    <source>
        <dbReference type="EMBL" id="MFH6985422.1"/>
    </source>
</evidence>
<organism evidence="1 2">
    <name type="scientific">Marinoscillum luteum</name>
    <dbReference type="NCBI Taxonomy" id="861051"/>
    <lineage>
        <taxon>Bacteria</taxon>
        <taxon>Pseudomonadati</taxon>
        <taxon>Bacteroidota</taxon>
        <taxon>Cytophagia</taxon>
        <taxon>Cytophagales</taxon>
        <taxon>Reichenbachiellaceae</taxon>
        <taxon>Marinoscillum</taxon>
    </lineage>
</organism>
<accession>A0ABW7ND54</accession>
<comment type="caution">
    <text evidence="1">The sequence shown here is derived from an EMBL/GenBank/DDBJ whole genome shotgun (WGS) entry which is preliminary data.</text>
</comment>
<evidence type="ECO:0000313" key="2">
    <source>
        <dbReference type="Proteomes" id="UP001610063"/>
    </source>
</evidence>
<gene>
    <name evidence="1" type="ORF">ACHKAR_18360</name>
</gene>
<dbReference type="Proteomes" id="UP001610063">
    <property type="component" value="Unassembled WGS sequence"/>
</dbReference>
<proteinExistence type="predicted"/>